<evidence type="ECO:0000256" key="1">
    <source>
        <dbReference type="SAM" id="MobiDB-lite"/>
    </source>
</evidence>
<dbReference type="RefSeq" id="WP_103424766.1">
    <property type="nucleotide sequence ID" value="NZ_CP026309.1"/>
</dbReference>
<organism evidence="2 3">
    <name type="scientific">Salinigranum rubrum</name>
    <dbReference type="NCBI Taxonomy" id="755307"/>
    <lineage>
        <taxon>Archaea</taxon>
        <taxon>Methanobacteriati</taxon>
        <taxon>Methanobacteriota</taxon>
        <taxon>Stenosarchaea group</taxon>
        <taxon>Halobacteria</taxon>
        <taxon>Halobacteriales</taxon>
        <taxon>Haloferacaceae</taxon>
        <taxon>Salinigranum</taxon>
    </lineage>
</organism>
<name>A0A2I8VGM9_9EURY</name>
<proteinExistence type="predicted"/>
<gene>
    <name evidence="2" type="ORF">C2R22_04905</name>
</gene>
<dbReference type="AlphaFoldDB" id="A0A2I8VGM9"/>
<evidence type="ECO:0000313" key="2">
    <source>
        <dbReference type="EMBL" id="AUV81078.1"/>
    </source>
</evidence>
<sequence length="109" mass="12187">MVDPGTYTATLDRIEEAPGGEWAVFVVERDGEAVSQLDLPVDVVPADGRRVDAVFDLVVDDDRFELVFRDAETARRAEDAQVRFDRLAQRPPDTEAGDSTSRSRQQDSY</sequence>
<feature type="compositionally biased region" description="Polar residues" evidence="1">
    <location>
        <begin position="97"/>
        <end position="109"/>
    </location>
</feature>
<dbReference type="GeneID" id="35591405"/>
<reference evidence="2 3" key="1">
    <citation type="submission" date="2018-01" db="EMBL/GenBank/DDBJ databases">
        <title>Complete genome sequence of Salinigranum rubrum GX10T, an extremely halophilic archaeon isolated from a marine solar saltern.</title>
        <authorList>
            <person name="Han S."/>
        </authorList>
    </citation>
    <scope>NUCLEOTIDE SEQUENCE [LARGE SCALE GENOMIC DNA]</scope>
    <source>
        <strain evidence="2 3">GX10</strain>
    </source>
</reference>
<dbReference type="KEGG" id="srub:C2R22_04905"/>
<protein>
    <submittedName>
        <fullName evidence="2">DUF3006 domain-containing protein</fullName>
    </submittedName>
</protein>
<keyword evidence="3" id="KW-1185">Reference proteome</keyword>
<dbReference type="OrthoDB" id="299121at2157"/>
<dbReference type="EMBL" id="CP026309">
    <property type="protein sequence ID" value="AUV81078.1"/>
    <property type="molecule type" value="Genomic_DNA"/>
</dbReference>
<evidence type="ECO:0000313" key="3">
    <source>
        <dbReference type="Proteomes" id="UP000236584"/>
    </source>
</evidence>
<accession>A0A2I8VGM9</accession>
<dbReference type="Proteomes" id="UP000236584">
    <property type="component" value="Chromosome"/>
</dbReference>
<feature type="region of interest" description="Disordered" evidence="1">
    <location>
        <begin position="82"/>
        <end position="109"/>
    </location>
</feature>